<dbReference type="EMBL" id="JAIPUX010005289">
    <property type="protein sequence ID" value="KAH0618113.1"/>
    <property type="molecule type" value="Genomic_DNA"/>
</dbReference>
<feature type="domain" description="Cadherin" evidence="11">
    <location>
        <begin position="1054"/>
        <end position="1117"/>
    </location>
</feature>
<comment type="subcellular location">
    <subcellularLocation>
        <location evidence="1">Membrane</location>
        <topology evidence="1">Single-pass membrane protein</topology>
    </subcellularLocation>
</comment>
<gene>
    <name evidence="12" type="ORF">JD844_017099</name>
</gene>
<feature type="domain" description="Cadherin" evidence="11">
    <location>
        <begin position="845"/>
        <end position="949"/>
    </location>
</feature>
<dbReference type="SUPFAM" id="SSF49313">
    <property type="entry name" value="Cadherin-like"/>
    <property type="match status" value="10"/>
</dbReference>
<feature type="domain" description="Cadherin" evidence="11">
    <location>
        <begin position="629"/>
        <end position="735"/>
    </location>
</feature>
<feature type="domain" description="Cadherin" evidence="11">
    <location>
        <begin position="950"/>
        <end position="1054"/>
    </location>
</feature>
<dbReference type="InterPro" id="IPR050174">
    <property type="entry name" value="Protocadherin/Cadherin-CA"/>
</dbReference>
<evidence type="ECO:0000256" key="1">
    <source>
        <dbReference type="ARBA" id="ARBA00004167"/>
    </source>
</evidence>
<dbReference type="InterPro" id="IPR013164">
    <property type="entry name" value="Cadherin_N"/>
</dbReference>
<keyword evidence="4 9" id="KW-0106">Calcium</keyword>
<reference evidence="12 13" key="1">
    <citation type="journal article" date="2022" name="Gigascience">
        <title>A chromosome-level genome assembly and annotation of the desert horned lizard, Phrynosoma platyrhinos, provides insight into chromosomal rearrangements among reptiles.</title>
        <authorList>
            <person name="Koochekian N."/>
            <person name="Ascanio A."/>
            <person name="Farleigh K."/>
            <person name="Card D.C."/>
            <person name="Schield D.R."/>
            <person name="Castoe T.A."/>
            <person name="Jezkova T."/>
        </authorList>
    </citation>
    <scope>NUCLEOTIDE SEQUENCE [LARGE SCALE GENOMIC DNA]</scope>
    <source>
        <strain evidence="12">NK-2021</strain>
    </source>
</reference>
<keyword evidence="13" id="KW-1185">Reference proteome</keyword>
<feature type="domain" description="Cadherin" evidence="11">
    <location>
        <begin position="736"/>
        <end position="844"/>
    </location>
</feature>
<feature type="domain" description="Cadherin" evidence="11">
    <location>
        <begin position="40"/>
        <end position="146"/>
    </location>
</feature>
<keyword evidence="7 10" id="KW-0472">Membrane</keyword>
<keyword evidence="5" id="KW-0130">Cell adhesion</keyword>
<dbReference type="PROSITE" id="PS00232">
    <property type="entry name" value="CADHERIN_1"/>
    <property type="match status" value="4"/>
</dbReference>
<dbReference type="Pfam" id="PF16492">
    <property type="entry name" value="Cadherin_C_2"/>
    <property type="match status" value="2"/>
</dbReference>
<dbReference type="PANTHER" id="PTHR24028">
    <property type="entry name" value="CADHERIN-87A"/>
    <property type="match status" value="1"/>
</dbReference>
<dbReference type="Pfam" id="PF08266">
    <property type="entry name" value="Cadherin_2"/>
    <property type="match status" value="2"/>
</dbReference>
<dbReference type="Pfam" id="PF00028">
    <property type="entry name" value="Cadherin"/>
    <property type="match status" value="6"/>
</dbReference>
<evidence type="ECO:0000256" key="7">
    <source>
        <dbReference type="ARBA" id="ARBA00023136"/>
    </source>
</evidence>
<sequence>MKMKHFFSLSGMENQHKDNSRSLQRQVSLILLLSLLCIANSEHIQYSVPEEMEKGSIVGNLAKDLRLNTGQIANNNLHILSLGEKQYFTISAENGNLYVNERIDREELCGATKSCVINFEVMAENPVNIFHITIEIQDINDNAPHFVHGEIKLEINELTLPGTTFILEEAEDLDIGVNALQDYHINNNKYFILEIRETEDGKKYAELVLEKHLDHESESSFHLILTALDGGRPPKTGTATIWITVIDANDNPPVFTQKTYMVTLRENAPSGTLVVQVKATDRDAGSYGQISYDFRNIPERARQKFNLDTQNGKITVKEALDFEEIDKYLMTVEARDGGGLAAQCKVEIKLLDVNDNTPEVMLASLSSPIPEDSAAGTLVALINIKDRDSGDNGEITCHLKDILPFKMVTSRTFLERDAVKQKLVILVKDNGQPPLSSTVSLNLVFAENFQEALPEINSQSRDPDYQSDLQFYLVLALALISFLFLLTVILAILTKLRRSGHTKFLQCFGPVPHSNNAVLFPPNYEEGTLPYSYQLCLSSESRIQEFTFPAPSVQSAENISCNQKSHVLSTADQGNIINIDLDKANMYFNMENEIYTSTASTVYQDAKVHNPLNALVHKLETFIALNGAAPENIQYSIPEEMEKGSIVGNLAKDLRLYTGVIANSNLHILSLGEKQYFTVSAENGNLYVNDRIDREEICGDSKSCPISFKVMSENPVNIFHISVEIQDINDNAPNFLDGDIKLQISESTLPGTTYILEQAEDPDIGVNALQDYHLENNKYFTLDVKDRDDGKKYAKLVLNQQLDHESENSFHLIFMAVDGGKPPKTGTATLWITVIDANDNSPVFTKELYMVNLRENTPSGSLVVQVKATDRDAGSNGQISYGFRNIQERARQKFNLDSQNGKITIKQDLDFEKTEKYVLTVEARDGGGLVAHSNVEIKLLDDNDNTPEVILASLSSPIPEDSAVGTLVALISVNDRDSGDNGEITCHLTSGIPFKIVSANNDFYKLLTDGPLDRESTPEYNITITATDKGTPPLSTEKTISLKISDINDNSPAFERSSYTAFVPENNPLGASRSFDYEQFREFQVEVRAQDGGSPPLSSTTTVKVFILDQNDKSPQILYPSQGLEGSALFEMVPRSAEEGYLVTKVVAVDADSGHNAWLSYHLVQATEPGLFSIGVHNGEIRTSRTFLERDAVKQRLVILVKDNGQPPLSSTVSLNLVFAENFQEALPEINNHSRDPEYQSDIQFYLVLALTLISFLFLLTIILAILTKLRRSGSPKFLQCFGPVPHSNNAVLFPPNYEEGTLPYSYQLCLSSESRIQEFTFPAPSVQTAENISGHRKSDVLLTADQGNVLNIGMDKADGGIETREYLAIQNGQYH</sequence>
<evidence type="ECO:0000256" key="8">
    <source>
        <dbReference type="ARBA" id="ARBA00023180"/>
    </source>
</evidence>
<dbReference type="PROSITE" id="PS50268">
    <property type="entry name" value="CADHERIN_2"/>
    <property type="match status" value="9"/>
</dbReference>
<keyword evidence="8" id="KW-0325">Glycoprotein</keyword>
<protein>
    <recommendedName>
        <fullName evidence="11">Cadherin domain-containing protein</fullName>
    </recommendedName>
</protein>
<dbReference type="InterPro" id="IPR002126">
    <property type="entry name" value="Cadherin-like_dom"/>
</dbReference>
<evidence type="ECO:0000256" key="2">
    <source>
        <dbReference type="ARBA" id="ARBA00022692"/>
    </source>
</evidence>
<evidence type="ECO:0000256" key="5">
    <source>
        <dbReference type="ARBA" id="ARBA00022889"/>
    </source>
</evidence>
<dbReference type="CDD" id="cd11304">
    <property type="entry name" value="Cadherin_repeat"/>
    <property type="match status" value="9"/>
</dbReference>
<dbReference type="SMART" id="SM00112">
    <property type="entry name" value="CA"/>
    <property type="match status" value="10"/>
</dbReference>
<organism evidence="12 13">
    <name type="scientific">Phrynosoma platyrhinos</name>
    <name type="common">Desert horned lizard</name>
    <dbReference type="NCBI Taxonomy" id="52577"/>
    <lineage>
        <taxon>Eukaryota</taxon>
        <taxon>Metazoa</taxon>
        <taxon>Chordata</taxon>
        <taxon>Craniata</taxon>
        <taxon>Vertebrata</taxon>
        <taxon>Euteleostomi</taxon>
        <taxon>Lepidosauria</taxon>
        <taxon>Squamata</taxon>
        <taxon>Bifurcata</taxon>
        <taxon>Unidentata</taxon>
        <taxon>Episquamata</taxon>
        <taxon>Toxicofera</taxon>
        <taxon>Iguania</taxon>
        <taxon>Phrynosomatidae</taxon>
        <taxon>Phrynosomatinae</taxon>
        <taxon>Phrynosoma</taxon>
    </lineage>
</organism>
<evidence type="ECO:0000256" key="6">
    <source>
        <dbReference type="ARBA" id="ARBA00022989"/>
    </source>
</evidence>
<evidence type="ECO:0000313" key="13">
    <source>
        <dbReference type="Proteomes" id="UP000826234"/>
    </source>
</evidence>
<dbReference type="InterPro" id="IPR032455">
    <property type="entry name" value="Cadherin_C"/>
</dbReference>
<dbReference type="Gene3D" id="2.60.40.60">
    <property type="entry name" value="Cadherins"/>
    <property type="match status" value="10"/>
</dbReference>
<comment type="caution">
    <text evidence="12">The sequence shown here is derived from an EMBL/GenBank/DDBJ whole genome shotgun (WGS) entry which is preliminary data.</text>
</comment>
<evidence type="ECO:0000313" key="12">
    <source>
        <dbReference type="EMBL" id="KAH0618113.1"/>
    </source>
</evidence>
<evidence type="ECO:0000256" key="4">
    <source>
        <dbReference type="ARBA" id="ARBA00022837"/>
    </source>
</evidence>
<dbReference type="InterPro" id="IPR020894">
    <property type="entry name" value="Cadherin_CS"/>
</dbReference>
<feature type="transmembrane region" description="Helical" evidence="10">
    <location>
        <begin position="469"/>
        <end position="493"/>
    </location>
</feature>
<dbReference type="InterPro" id="IPR015919">
    <property type="entry name" value="Cadherin-like_sf"/>
</dbReference>
<keyword evidence="3" id="KW-0677">Repeat</keyword>
<dbReference type="PANTHER" id="PTHR24028:SF73">
    <property type="entry name" value="PROTOCADHERIN GAMMA-B3-RELATED"/>
    <property type="match status" value="1"/>
</dbReference>
<keyword evidence="2 10" id="KW-0812">Transmembrane</keyword>
<feature type="domain" description="Cadherin" evidence="11">
    <location>
        <begin position="256"/>
        <end position="360"/>
    </location>
</feature>
<feature type="transmembrane region" description="Helical" evidence="10">
    <location>
        <begin position="1245"/>
        <end position="1267"/>
    </location>
</feature>
<evidence type="ECO:0000256" key="10">
    <source>
        <dbReference type="SAM" id="Phobius"/>
    </source>
</evidence>
<feature type="domain" description="Cadherin" evidence="11">
    <location>
        <begin position="1133"/>
        <end position="1230"/>
    </location>
</feature>
<keyword evidence="6 10" id="KW-1133">Transmembrane helix</keyword>
<evidence type="ECO:0000256" key="3">
    <source>
        <dbReference type="ARBA" id="ARBA00022737"/>
    </source>
</evidence>
<name>A0ABQ7SLG4_PHRPL</name>
<dbReference type="PRINTS" id="PR00205">
    <property type="entry name" value="CADHERIN"/>
</dbReference>
<accession>A0ABQ7SLG4</accession>
<evidence type="ECO:0000259" key="11">
    <source>
        <dbReference type="PROSITE" id="PS50268"/>
    </source>
</evidence>
<evidence type="ECO:0000256" key="9">
    <source>
        <dbReference type="PROSITE-ProRule" id="PRU00043"/>
    </source>
</evidence>
<feature type="domain" description="Cadherin" evidence="11">
    <location>
        <begin position="147"/>
        <end position="255"/>
    </location>
</feature>
<dbReference type="Proteomes" id="UP000826234">
    <property type="component" value="Unassembled WGS sequence"/>
</dbReference>
<proteinExistence type="predicted"/>